<feature type="region of interest" description="Disordered" evidence="1">
    <location>
        <begin position="10"/>
        <end position="29"/>
    </location>
</feature>
<evidence type="ECO:0000313" key="3">
    <source>
        <dbReference type="Proteomes" id="UP000636709"/>
    </source>
</evidence>
<name>A0A835AUV6_9POAL</name>
<comment type="caution">
    <text evidence="2">The sequence shown here is derived from an EMBL/GenBank/DDBJ whole genome shotgun (WGS) entry which is preliminary data.</text>
</comment>
<accession>A0A835AUV6</accession>
<dbReference type="EMBL" id="JACEFO010002202">
    <property type="protein sequence ID" value="KAF8673714.1"/>
    <property type="molecule type" value="Genomic_DNA"/>
</dbReference>
<dbReference type="PANTHER" id="PTHR36730">
    <property type="entry name" value="OS03G0210700 PROTEIN"/>
    <property type="match status" value="1"/>
</dbReference>
<dbReference type="AlphaFoldDB" id="A0A835AUV6"/>
<dbReference type="Proteomes" id="UP000636709">
    <property type="component" value="Unassembled WGS sequence"/>
</dbReference>
<protein>
    <submittedName>
        <fullName evidence="2">Uncharacterized protein</fullName>
    </submittedName>
</protein>
<gene>
    <name evidence="2" type="ORF">HU200_048464</name>
</gene>
<keyword evidence="3" id="KW-1185">Reference proteome</keyword>
<proteinExistence type="predicted"/>
<dbReference type="PANTHER" id="PTHR36730:SF1">
    <property type="entry name" value="CATHEPSIN PROPEPTIDE INHIBITOR DOMAIN-CONTAINING PROTEIN"/>
    <property type="match status" value="1"/>
</dbReference>
<sequence length="184" mass="19964">MLSLRGLVVGPAPAASPPPSGRASATTPPGKAGRFSLAIPAAATLSLVLWSSPVNAGILSGFSGLESRPGPDMPRLEFLEKWNGQPLSSVALFSSCKRHGLLVLAANFNQKKYAEFDDRFKKSKVLQDLLEKSKKNKEKNERLIQDKYCLRGAEWGVGDCSTEGMSDQEREDFIAELKKRTGAE</sequence>
<evidence type="ECO:0000313" key="2">
    <source>
        <dbReference type="EMBL" id="KAF8673714.1"/>
    </source>
</evidence>
<reference evidence="2" key="1">
    <citation type="submission" date="2020-07" db="EMBL/GenBank/DDBJ databases">
        <title>Genome sequence and genetic diversity analysis of an under-domesticated orphan crop, white fonio (Digitaria exilis).</title>
        <authorList>
            <person name="Bennetzen J.L."/>
            <person name="Chen S."/>
            <person name="Ma X."/>
            <person name="Wang X."/>
            <person name="Yssel A.E.J."/>
            <person name="Chaluvadi S.R."/>
            <person name="Johnson M."/>
            <person name="Gangashetty P."/>
            <person name="Hamidou F."/>
            <person name="Sanogo M.D."/>
            <person name="Zwaenepoel A."/>
            <person name="Wallace J."/>
            <person name="Van De Peer Y."/>
            <person name="Van Deynze A."/>
        </authorList>
    </citation>
    <scope>NUCLEOTIDE SEQUENCE</scope>
    <source>
        <tissue evidence="2">Leaves</tissue>
    </source>
</reference>
<evidence type="ECO:0000256" key="1">
    <source>
        <dbReference type="SAM" id="MobiDB-lite"/>
    </source>
</evidence>
<dbReference type="OrthoDB" id="2019425at2759"/>
<organism evidence="2 3">
    <name type="scientific">Digitaria exilis</name>
    <dbReference type="NCBI Taxonomy" id="1010633"/>
    <lineage>
        <taxon>Eukaryota</taxon>
        <taxon>Viridiplantae</taxon>
        <taxon>Streptophyta</taxon>
        <taxon>Embryophyta</taxon>
        <taxon>Tracheophyta</taxon>
        <taxon>Spermatophyta</taxon>
        <taxon>Magnoliopsida</taxon>
        <taxon>Liliopsida</taxon>
        <taxon>Poales</taxon>
        <taxon>Poaceae</taxon>
        <taxon>PACMAD clade</taxon>
        <taxon>Panicoideae</taxon>
        <taxon>Panicodae</taxon>
        <taxon>Paniceae</taxon>
        <taxon>Anthephorinae</taxon>
        <taxon>Digitaria</taxon>
    </lineage>
</organism>